<dbReference type="PROSITE" id="PS50060">
    <property type="entry name" value="MAM_2"/>
    <property type="match status" value="1"/>
</dbReference>
<feature type="domain" description="Peptidase M12A" evidence="4">
    <location>
        <begin position="5"/>
        <end position="208"/>
    </location>
</feature>
<dbReference type="SMART" id="SM00235">
    <property type="entry name" value="ZnMc"/>
    <property type="match status" value="1"/>
</dbReference>
<dbReference type="InterPro" id="IPR000998">
    <property type="entry name" value="MAM_dom"/>
</dbReference>
<dbReference type="PRINTS" id="PR00480">
    <property type="entry name" value="ASTACIN"/>
</dbReference>
<dbReference type="Pfam" id="PF00629">
    <property type="entry name" value="MAM"/>
    <property type="match status" value="1"/>
</dbReference>
<evidence type="ECO:0000259" key="4">
    <source>
        <dbReference type="PROSITE" id="PS51864"/>
    </source>
</evidence>
<gene>
    <name evidence="5" type="ORF">B7P43_G05701</name>
</gene>
<dbReference type="InterPro" id="IPR006026">
    <property type="entry name" value="Peptidase_Metallo"/>
</dbReference>
<organism evidence="5 6">
    <name type="scientific">Cryptotermes secundus</name>
    <dbReference type="NCBI Taxonomy" id="105785"/>
    <lineage>
        <taxon>Eukaryota</taxon>
        <taxon>Metazoa</taxon>
        <taxon>Ecdysozoa</taxon>
        <taxon>Arthropoda</taxon>
        <taxon>Hexapoda</taxon>
        <taxon>Insecta</taxon>
        <taxon>Pterygota</taxon>
        <taxon>Neoptera</taxon>
        <taxon>Polyneoptera</taxon>
        <taxon>Dictyoptera</taxon>
        <taxon>Blattodea</taxon>
        <taxon>Blattoidea</taxon>
        <taxon>Termitoidae</taxon>
        <taxon>Kalotermitidae</taxon>
        <taxon>Cryptotermitinae</taxon>
        <taxon>Cryptotermes</taxon>
    </lineage>
</organism>
<feature type="binding site" evidence="1">
    <location>
        <position position="112"/>
    </location>
    <ligand>
        <name>Zn(2+)</name>
        <dbReference type="ChEBI" id="CHEBI:29105"/>
        <note>catalytic</note>
    </ligand>
</feature>
<keyword evidence="6" id="KW-1185">Reference proteome</keyword>
<dbReference type="PANTHER" id="PTHR10127:SF850">
    <property type="entry name" value="METALLOENDOPEPTIDASE"/>
    <property type="match status" value="1"/>
</dbReference>
<proteinExistence type="predicted"/>
<dbReference type="Gene3D" id="3.40.390.10">
    <property type="entry name" value="Collagenase (Catalytic Domain)"/>
    <property type="match status" value="1"/>
</dbReference>
<keyword evidence="1 2" id="KW-0862">Zinc</keyword>
<evidence type="ECO:0000259" key="3">
    <source>
        <dbReference type="PROSITE" id="PS50060"/>
    </source>
</evidence>
<dbReference type="SUPFAM" id="SSF49899">
    <property type="entry name" value="Concanavalin A-like lectins/glucanases"/>
    <property type="match status" value="1"/>
</dbReference>
<dbReference type="STRING" id="105785.A0A2J7QJR0"/>
<dbReference type="SMART" id="SM00137">
    <property type="entry name" value="MAM"/>
    <property type="match status" value="1"/>
</dbReference>
<protein>
    <recommendedName>
        <fullName evidence="2">Metalloendopeptidase</fullName>
        <ecNumber evidence="2">3.4.24.-</ecNumber>
    </recommendedName>
</protein>
<dbReference type="AlphaFoldDB" id="A0A2J7QJR0"/>
<keyword evidence="1 2" id="KW-0645">Protease</keyword>
<dbReference type="InParanoid" id="A0A2J7QJR0"/>
<accession>A0A2J7QJR0</accession>
<dbReference type="Proteomes" id="UP000235965">
    <property type="component" value="Unassembled WGS sequence"/>
</dbReference>
<evidence type="ECO:0000313" key="6">
    <source>
        <dbReference type="Proteomes" id="UP000235965"/>
    </source>
</evidence>
<feature type="binding site" evidence="1">
    <location>
        <position position="106"/>
    </location>
    <ligand>
        <name>Zn(2+)</name>
        <dbReference type="ChEBI" id="CHEBI:29105"/>
        <note>catalytic</note>
    </ligand>
</feature>
<dbReference type="Pfam" id="PF01400">
    <property type="entry name" value="Astacin"/>
    <property type="match status" value="1"/>
</dbReference>
<dbReference type="Gene3D" id="2.60.120.200">
    <property type="match status" value="1"/>
</dbReference>
<comment type="caution">
    <text evidence="5">The sequence shown here is derived from an EMBL/GenBank/DDBJ whole genome shotgun (WGS) entry which is preliminary data.</text>
</comment>
<evidence type="ECO:0000256" key="1">
    <source>
        <dbReference type="PROSITE-ProRule" id="PRU01211"/>
    </source>
</evidence>
<dbReference type="PROSITE" id="PS51864">
    <property type="entry name" value="ASTACIN"/>
    <property type="match status" value="1"/>
</dbReference>
<evidence type="ECO:0000313" key="5">
    <source>
        <dbReference type="EMBL" id="PNF28817.1"/>
    </source>
</evidence>
<keyword evidence="1 2" id="KW-0482">Metalloprotease</keyword>
<dbReference type="InterPro" id="IPR024079">
    <property type="entry name" value="MetalloPept_cat_dom_sf"/>
</dbReference>
<dbReference type="EMBL" id="NEVH01013550">
    <property type="protein sequence ID" value="PNF28817.1"/>
    <property type="molecule type" value="Genomic_DNA"/>
</dbReference>
<dbReference type="EC" id="3.4.24.-" evidence="2"/>
<reference evidence="5 6" key="1">
    <citation type="submission" date="2017-12" db="EMBL/GenBank/DDBJ databases">
        <title>Hemimetabolous genomes reveal molecular basis of termite eusociality.</title>
        <authorList>
            <person name="Harrison M.C."/>
            <person name="Jongepier E."/>
            <person name="Robertson H.M."/>
            <person name="Arning N."/>
            <person name="Bitard-Feildel T."/>
            <person name="Chao H."/>
            <person name="Childers C.P."/>
            <person name="Dinh H."/>
            <person name="Doddapaneni H."/>
            <person name="Dugan S."/>
            <person name="Gowin J."/>
            <person name="Greiner C."/>
            <person name="Han Y."/>
            <person name="Hu H."/>
            <person name="Hughes D.S.T."/>
            <person name="Huylmans A.-K."/>
            <person name="Kemena C."/>
            <person name="Kremer L.P.M."/>
            <person name="Lee S.L."/>
            <person name="Lopez-Ezquerra A."/>
            <person name="Mallet L."/>
            <person name="Monroy-Kuhn J.M."/>
            <person name="Moser A."/>
            <person name="Murali S.C."/>
            <person name="Muzny D.M."/>
            <person name="Otani S."/>
            <person name="Piulachs M.-D."/>
            <person name="Poelchau M."/>
            <person name="Qu J."/>
            <person name="Schaub F."/>
            <person name="Wada-Katsumata A."/>
            <person name="Worley K.C."/>
            <person name="Xie Q."/>
            <person name="Ylla G."/>
            <person name="Poulsen M."/>
            <person name="Gibbs R.A."/>
            <person name="Schal C."/>
            <person name="Richards S."/>
            <person name="Belles X."/>
            <person name="Korb J."/>
            <person name="Bornberg-Bauer E."/>
        </authorList>
    </citation>
    <scope>NUCLEOTIDE SEQUENCE [LARGE SCALE GENOMIC DNA]</scope>
    <source>
        <tissue evidence="5">Whole body</tissue>
    </source>
</reference>
<comment type="caution">
    <text evidence="1">Lacks conserved residue(s) required for the propagation of feature annotation.</text>
</comment>
<dbReference type="GO" id="GO:0004222">
    <property type="term" value="F:metalloendopeptidase activity"/>
    <property type="evidence" value="ECO:0007669"/>
    <property type="project" value="UniProtKB-UniRule"/>
</dbReference>
<evidence type="ECO:0000256" key="2">
    <source>
        <dbReference type="RuleBase" id="RU361183"/>
    </source>
</evidence>
<sequence>MDFKNAVADQELLWPYGTVVYRTEDDVGCPQSPQCQILMKAMDHYHQHSCIRFKEWTGEQNYVNIFFNPDSGACWSAVGRTKNGEQRLSLGQHCWYLGIVIHELGHVIGFWHEMNRPDRDSWIYVYWNNIISGFESAFATHDSSTVNTLAENFDYRSIMMYDEYAFSKDGVSPTLQAKKPGVVIGPIWKKPGLSSSDIRRIHKLYKCEDNSPKVGFPYNEVCNFNVDTCGFKNGGSAVWNWRTVNSSDGYVYTSFEKAGITPGYFMSVNFHGMSERDRRGPMGCVRFWYMLQGDCKLHLRLSQAYLSSPTQLFYDPETMYELWEDSNVTGQWTHVEVTIYVTRAFKLSFQSGFSQTCTYGNIALDDIELYYTPCETASTTQYHPHATSVSNATKMSEETTSLCVTVTSVPTTTKLPSPFPISQTLTSSDALKPHLQNSTIFPVDFMKPSYTKN</sequence>
<dbReference type="GO" id="GO:0006508">
    <property type="term" value="P:proteolysis"/>
    <property type="evidence" value="ECO:0007669"/>
    <property type="project" value="UniProtKB-KW"/>
</dbReference>
<feature type="active site" evidence="1">
    <location>
        <position position="103"/>
    </location>
</feature>
<keyword evidence="1 2" id="KW-0479">Metal-binding</keyword>
<dbReference type="InterPro" id="IPR001506">
    <property type="entry name" value="Peptidase_M12A"/>
</dbReference>
<dbReference type="InterPro" id="IPR013320">
    <property type="entry name" value="ConA-like_dom_sf"/>
</dbReference>
<dbReference type="InterPro" id="IPR034035">
    <property type="entry name" value="Astacin-like_dom"/>
</dbReference>
<dbReference type="GO" id="GO:0008270">
    <property type="term" value="F:zinc ion binding"/>
    <property type="evidence" value="ECO:0007669"/>
    <property type="project" value="UniProtKB-UniRule"/>
</dbReference>
<comment type="cofactor">
    <cofactor evidence="1 2">
        <name>Zn(2+)</name>
        <dbReference type="ChEBI" id="CHEBI:29105"/>
    </cofactor>
    <text evidence="1 2">Binds 1 zinc ion per subunit.</text>
</comment>
<feature type="domain" description="MAM" evidence="3">
    <location>
        <begin position="220"/>
        <end position="376"/>
    </location>
</feature>
<dbReference type="OrthoDB" id="431034at2759"/>
<dbReference type="GO" id="GO:0016020">
    <property type="term" value="C:membrane"/>
    <property type="evidence" value="ECO:0007669"/>
    <property type="project" value="InterPro"/>
</dbReference>
<name>A0A2J7QJR0_9NEOP</name>
<keyword evidence="1 2" id="KW-0378">Hydrolase</keyword>
<feature type="binding site" evidence="1">
    <location>
        <position position="102"/>
    </location>
    <ligand>
        <name>Zn(2+)</name>
        <dbReference type="ChEBI" id="CHEBI:29105"/>
        <note>catalytic</note>
    </ligand>
</feature>
<dbReference type="CDD" id="cd04280">
    <property type="entry name" value="ZnMc_astacin_like"/>
    <property type="match status" value="1"/>
</dbReference>
<dbReference type="PANTHER" id="PTHR10127">
    <property type="entry name" value="DISCOIDIN, CUB, EGF, LAMININ , AND ZINC METALLOPROTEASE DOMAIN CONTAINING"/>
    <property type="match status" value="1"/>
</dbReference>
<dbReference type="SUPFAM" id="SSF55486">
    <property type="entry name" value="Metalloproteases ('zincins'), catalytic domain"/>
    <property type="match status" value="1"/>
</dbReference>